<dbReference type="HOGENOM" id="CLU_038034_2_8_6"/>
<dbReference type="InterPro" id="IPR050902">
    <property type="entry name" value="ABC_Transporter_SBP"/>
</dbReference>
<dbReference type="InterPro" id="IPR054828">
    <property type="entry name" value="Vit_B12_bind_prot"/>
</dbReference>
<keyword evidence="2" id="KW-0472">Membrane</keyword>
<protein>
    <submittedName>
        <fullName evidence="4">Vitamin B12 ABC transporter, B12-binding component BtuF</fullName>
    </submittedName>
</protein>
<dbReference type="STRING" id="754477.Q7C_638"/>
<keyword evidence="2" id="KW-0812">Transmembrane</keyword>
<evidence type="ECO:0000256" key="1">
    <source>
        <dbReference type="ARBA" id="ARBA00022729"/>
    </source>
</evidence>
<name>I1YFW6_METFJ</name>
<dbReference type="NCBIfam" id="NF038402">
    <property type="entry name" value="TroA_like"/>
    <property type="match status" value="1"/>
</dbReference>
<dbReference type="Proteomes" id="UP000009145">
    <property type="component" value="Chromosome"/>
</dbReference>
<feature type="domain" description="Fe/B12 periplasmic-binding" evidence="3">
    <location>
        <begin position="45"/>
        <end position="304"/>
    </location>
</feature>
<sequence length="308" mass="34344">MSIFGTWNYAMRRFWPVLPIVFIFIFAYWQPVSEPATSPSDLPQRIISLAPSITETLFALDAQAKLVAVTDYCRYPAAASQLPTVGGYLDASLTAIVEHQPDLVILLAQQQQLSQQLNQFGIATLTVDHSRLNGILRSIGEIGDMIGHTAAGTRLHQQLQSDIQQIHHRVAKQPVKQTLIAIAHDTNSQQLDQVYLAGQQDFYNDLLVLAGGENVYQQSYLKVPSVSREGLLRLNPDIIIDIFPATYAHSADLAAVRRLWQQLDQVNAVQNDQIFFIEADYATVPGPRVVKLLDDLARLLHPEAHDAF</sequence>
<dbReference type="PROSITE" id="PS50983">
    <property type="entry name" value="FE_B12_PBP"/>
    <property type="match status" value="1"/>
</dbReference>
<dbReference type="Gene3D" id="3.40.50.1980">
    <property type="entry name" value="Nitrogenase molybdenum iron protein domain"/>
    <property type="match status" value="2"/>
</dbReference>
<keyword evidence="2" id="KW-1133">Transmembrane helix</keyword>
<organism evidence="4 5">
    <name type="scientific">Methylophaga frappieri (strain ATCC BAA-2434 / DSM 25690 / JAM7)</name>
    <dbReference type="NCBI Taxonomy" id="754477"/>
    <lineage>
        <taxon>Bacteria</taxon>
        <taxon>Pseudomonadati</taxon>
        <taxon>Pseudomonadota</taxon>
        <taxon>Gammaproteobacteria</taxon>
        <taxon>Thiotrichales</taxon>
        <taxon>Piscirickettsiaceae</taxon>
        <taxon>Methylophaga</taxon>
    </lineage>
</organism>
<dbReference type="eggNOG" id="COG0614">
    <property type="taxonomic scope" value="Bacteria"/>
</dbReference>
<accession>I1YFW6</accession>
<dbReference type="GO" id="GO:0071281">
    <property type="term" value="P:cellular response to iron ion"/>
    <property type="evidence" value="ECO:0007669"/>
    <property type="project" value="TreeGrafter"/>
</dbReference>
<keyword evidence="5" id="KW-1185">Reference proteome</keyword>
<keyword evidence="1" id="KW-0732">Signal</keyword>
<dbReference type="InterPro" id="IPR002491">
    <property type="entry name" value="ABC_transptr_periplasmic_BD"/>
</dbReference>
<dbReference type="EMBL" id="CP003380">
    <property type="protein sequence ID" value="AFJ01809.1"/>
    <property type="molecule type" value="Genomic_DNA"/>
</dbReference>
<dbReference type="Pfam" id="PF01497">
    <property type="entry name" value="Peripla_BP_2"/>
    <property type="match status" value="1"/>
</dbReference>
<evidence type="ECO:0000313" key="5">
    <source>
        <dbReference type="Proteomes" id="UP000009145"/>
    </source>
</evidence>
<evidence type="ECO:0000256" key="2">
    <source>
        <dbReference type="SAM" id="Phobius"/>
    </source>
</evidence>
<proteinExistence type="predicted"/>
<gene>
    <name evidence="4" type="ordered locus">Q7C_638</name>
</gene>
<dbReference type="RefSeq" id="WP_014703230.1">
    <property type="nucleotide sequence ID" value="NC_017856.1"/>
</dbReference>
<reference evidence="4 5" key="1">
    <citation type="journal article" date="2012" name="J. Bacteriol.">
        <title>Complete genome sequences of Methylophaga sp. strain JAM1 and Methylophaga sp. strain JAM7.</title>
        <authorList>
            <person name="Villeneuve C."/>
            <person name="Martineau C."/>
            <person name="Mauffrey F."/>
            <person name="Villemur R."/>
        </authorList>
    </citation>
    <scope>NUCLEOTIDE SEQUENCE [LARGE SCALE GENOMIC DNA]</scope>
    <source>
        <strain evidence="4 5">JAM7</strain>
    </source>
</reference>
<dbReference type="AlphaFoldDB" id="I1YFW6"/>
<evidence type="ECO:0000313" key="4">
    <source>
        <dbReference type="EMBL" id="AFJ01809.1"/>
    </source>
</evidence>
<dbReference type="PANTHER" id="PTHR30535:SF34">
    <property type="entry name" value="MOLYBDATE-BINDING PROTEIN MOLA"/>
    <property type="match status" value="1"/>
</dbReference>
<dbReference type="PATRIC" id="fig|754477.3.peg.630"/>
<dbReference type="KEGG" id="mec:Q7C_638"/>
<dbReference type="PANTHER" id="PTHR30535">
    <property type="entry name" value="VITAMIN B12-BINDING PROTEIN"/>
    <property type="match status" value="1"/>
</dbReference>
<evidence type="ECO:0000259" key="3">
    <source>
        <dbReference type="PROSITE" id="PS50983"/>
    </source>
</evidence>
<dbReference type="SUPFAM" id="SSF53807">
    <property type="entry name" value="Helical backbone' metal receptor"/>
    <property type="match status" value="1"/>
</dbReference>
<feature type="transmembrane region" description="Helical" evidence="2">
    <location>
        <begin position="12"/>
        <end position="29"/>
    </location>
</feature>